<evidence type="ECO:0000313" key="1">
    <source>
        <dbReference type="EMBL" id="MBO0614817.1"/>
    </source>
</evidence>
<accession>A0A8B0SCE8</accession>
<name>A0A8B0SCE8_9GAMM</name>
<organism evidence="2">
    <name type="scientific">Thiothrix fructosivorans</name>
    <dbReference type="NCBI Taxonomy" id="111770"/>
    <lineage>
        <taxon>Bacteria</taxon>
        <taxon>Pseudomonadati</taxon>
        <taxon>Pseudomonadota</taxon>
        <taxon>Gammaproteobacteria</taxon>
        <taxon>Thiotrichales</taxon>
        <taxon>Thiotrichaceae</taxon>
        <taxon>Thiothrix</taxon>
    </lineage>
</organism>
<gene>
    <name evidence="2" type="ORF">J1836_013505</name>
    <name evidence="1" type="ORF">J1836_18115</name>
</gene>
<protein>
    <submittedName>
        <fullName evidence="2">Uncharacterized protein</fullName>
    </submittedName>
</protein>
<dbReference type="RefSeq" id="WP_207252518.1">
    <property type="nucleotide sequence ID" value="NZ_JAFMPM010000008.1"/>
</dbReference>
<evidence type="ECO:0000313" key="2">
    <source>
        <dbReference type="EMBL" id="QTX09633.1"/>
    </source>
</evidence>
<evidence type="ECO:0000313" key="3">
    <source>
        <dbReference type="Proteomes" id="UP000664466"/>
    </source>
</evidence>
<proteinExistence type="predicted"/>
<dbReference type="EMBL" id="JAFMPM010000008">
    <property type="protein sequence ID" value="MBO0614817.1"/>
    <property type="molecule type" value="Genomic_DNA"/>
</dbReference>
<reference evidence="2" key="2">
    <citation type="submission" date="2021-04" db="EMBL/GenBank/DDBJ databases">
        <title>Complete Genome and methylome analysis of Thiothrix fructosivorans ATCC 49748.</title>
        <authorList>
            <person name="Fomenkov A."/>
            <person name="Sun L."/>
            <person name="Vincze T."/>
            <person name="Grabovich M.Y."/>
            <person name="Roberts R.J."/>
        </authorList>
    </citation>
    <scope>NUCLEOTIDE SEQUENCE</scope>
    <source>
        <strain evidence="2">ATCC 49748</strain>
    </source>
</reference>
<dbReference type="AlphaFoldDB" id="A0A8B0SCE8"/>
<dbReference type="Proteomes" id="UP000664466">
    <property type="component" value="Unassembled WGS sequence"/>
</dbReference>
<keyword evidence="3" id="KW-1185">Reference proteome</keyword>
<dbReference type="EMBL" id="CP072748">
    <property type="protein sequence ID" value="QTX09633.1"/>
    <property type="molecule type" value="Genomic_DNA"/>
</dbReference>
<sequence length="213" mass="22170">MNAKWFTYIAGWLVLIPATGSGNGWTIIQNATLGNTELTQTNAESSVQTINQIALSNVIDEAQQTTTSSNLTLNQTGGQNNKQAANYISATAAITKSDQAVINTGAFNLNQSGKNNLQAGNLLEIGTNATGNYSQLLSTNTASFNKIGTDFNTNIQAGNATIINGANSGTLNQKFIAPTVSISVNGSSTMSTQLQAGNYLDLNGTKSTPSNSP</sequence>
<reference evidence="1 3" key="1">
    <citation type="submission" date="2021-03" db="EMBL/GenBank/DDBJ databases">
        <title>Draft genome and methylome analysis of Thiotrix fructosivoruns ATCC 49748.</title>
        <authorList>
            <person name="Fomenkov A."/>
            <person name="Grabovich M.Y."/>
            <person name="Roberts R.J."/>
        </authorList>
    </citation>
    <scope>NUCLEOTIDE SEQUENCE [LARGE SCALE GENOMIC DNA]</scope>
    <source>
        <strain evidence="1 3">ATCC 49748</strain>
    </source>
</reference>